<dbReference type="SUPFAM" id="SSF48452">
    <property type="entry name" value="TPR-like"/>
    <property type="match status" value="1"/>
</dbReference>
<dbReference type="InterPro" id="IPR011990">
    <property type="entry name" value="TPR-like_helical_dom_sf"/>
</dbReference>
<evidence type="ECO:0000256" key="3">
    <source>
        <dbReference type="PROSITE-ProRule" id="PRU01091"/>
    </source>
</evidence>
<dbReference type="InterPro" id="IPR001867">
    <property type="entry name" value="OmpR/PhoB-type_DNA-bd"/>
</dbReference>
<protein>
    <submittedName>
        <fullName evidence="5">Putative ATPase</fullName>
    </submittedName>
</protein>
<gene>
    <name evidence="5" type="ORF">BDK89_0173</name>
</gene>
<dbReference type="Pfam" id="PF25872">
    <property type="entry name" value="HTH_77"/>
    <property type="match status" value="1"/>
</dbReference>
<dbReference type="AlphaFoldDB" id="A0A4V3EII2"/>
<dbReference type="RefSeq" id="WP_166657285.1">
    <property type="nucleotide sequence ID" value="NZ_SOAU01000001.1"/>
</dbReference>
<organism evidence="5 6">
    <name type="scientific">Ilumatobacter fluminis</name>
    <dbReference type="NCBI Taxonomy" id="467091"/>
    <lineage>
        <taxon>Bacteria</taxon>
        <taxon>Bacillati</taxon>
        <taxon>Actinomycetota</taxon>
        <taxon>Acidimicrobiia</taxon>
        <taxon>Acidimicrobiales</taxon>
        <taxon>Ilumatobacteraceae</taxon>
        <taxon>Ilumatobacter</taxon>
    </lineage>
</organism>
<feature type="domain" description="OmpR/PhoB-type" evidence="4">
    <location>
        <begin position="1"/>
        <end position="96"/>
    </location>
</feature>
<dbReference type="PROSITE" id="PS51755">
    <property type="entry name" value="OMPR_PHOB"/>
    <property type="match status" value="1"/>
</dbReference>
<dbReference type="InterPro" id="IPR036388">
    <property type="entry name" value="WH-like_DNA-bd_sf"/>
</dbReference>
<feature type="DNA-binding region" description="OmpR/PhoB-type" evidence="3">
    <location>
        <begin position="1"/>
        <end position="96"/>
    </location>
</feature>
<evidence type="ECO:0000256" key="1">
    <source>
        <dbReference type="ARBA" id="ARBA00005820"/>
    </source>
</evidence>
<dbReference type="Pfam" id="PF00486">
    <property type="entry name" value="Trans_reg_C"/>
    <property type="match status" value="1"/>
</dbReference>
<dbReference type="Gene3D" id="1.10.10.10">
    <property type="entry name" value="Winged helix-like DNA-binding domain superfamily/Winged helix DNA-binding domain"/>
    <property type="match status" value="1"/>
</dbReference>
<proteinExistence type="inferred from homology"/>
<dbReference type="Pfam" id="PF03704">
    <property type="entry name" value="BTAD"/>
    <property type="match status" value="1"/>
</dbReference>
<dbReference type="SMART" id="SM01043">
    <property type="entry name" value="BTAD"/>
    <property type="match status" value="1"/>
</dbReference>
<evidence type="ECO:0000259" key="4">
    <source>
        <dbReference type="PROSITE" id="PS51755"/>
    </source>
</evidence>
<comment type="similarity">
    <text evidence="1">Belongs to the AfsR/DnrI/RedD regulatory family.</text>
</comment>
<accession>A0A4V3EII2</accession>
<sequence>MADIGRGALVEVLGPLRVVADGVDVGVTRAAQRRVLAILALAGGRPVDAEVLIDRMWSGEPPATAKTALQTHISALRRLLPEGAIRTEHGGYVIDTAVLTLDTTLLDTELTETTDLADAGDWHTAGTTAAEALARVRGEPFHDLVDDDFAIGERTRLTEVVATLTEFRLEAQLEIGQAGAALAGLERLTAEYPLRERGWRLLVRARSASGRTAEALRAVQDARAAMAEAGLTIGTELVRLEADLFLDEDQPAVERPRTNLVDPLTTFIGRDELVDDVATDVAEHRLVTLHGVGGVGKTRVAREVARRHVDAGGAAWFVDLSVLDEASDVASAVVAAIGILSEAPTVDAALQAWAPNTKALVVLDNCEHVASDAGRVTRFLLDHGARITVLATSRRLLGVPGERVVALPPIPVVDPGGPVGELTGNDAVRLFVDRARLVGGLDGMTPDVARSIAAICRRLDGLPLAIELAAARTRHMTLDTIDRRLDERFTLLTTSDGDDDRHGALASVVGWSYDLLSPAQATVLRAISVFRGTFDLPSAATVVELDEAATADALGALVDDSLVVFERPTGSYRLLETVRAFAAIELDRAGAHDLIEARHLALRVGTCVALEPAWLSTGMHEAIESSRGMIDDLVALVDDTSARQRPDTARIALHLGRWFRRDFKHPQAAHYLTAAEGGLDDALENERLSLLSRELWAVGRSEEAWVVAQASRDAADRLPDSTASAAALCRYANIRLNRLAIDAGDAVEVNRAGVEMARRLGDPAFLLRTEIYLAASLAFVGESAEALPLIDDIRRRAIDLGDHTTVLESLTIAGHVCRLCAPTDRDLRRALLDDLFSRFDFAEALVDEDASLLIMMALELGETALARRMVAQVERQQRSPTQATGLFTVTGLLLRRFDGDADGVWADVEPLLTGCHERMASTLHTIAADVAADRGDLAGAYDVLRRFESYEISPTQRSELVGVLAAVVRAEVDAGHRDAAVETLDRIRSIMRDHPPRAEGTRAIERPAVYALMAEAEVASMIGGADLAWQAVAREAAFEFDRQLAVERHRRSA</sequence>
<dbReference type="InterPro" id="IPR027417">
    <property type="entry name" value="P-loop_NTPase"/>
</dbReference>
<name>A0A4V3EII2_9ACTN</name>
<comment type="caution">
    <text evidence="5">The sequence shown here is derived from an EMBL/GenBank/DDBJ whole genome shotgun (WGS) entry which is preliminary data.</text>
</comment>
<dbReference type="SMART" id="SM00862">
    <property type="entry name" value="Trans_reg_C"/>
    <property type="match status" value="1"/>
</dbReference>
<dbReference type="SUPFAM" id="SSF46894">
    <property type="entry name" value="C-terminal effector domain of the bipartite response regulators"/>
    <property type="match status" value="1"/>
</dbReference>
<dbReference type="InterPro" id="IPR058852">
    <property type="entry name" value="HTH_77"/>
</dbReference>
<dbReference type="Proteomes" id="UP000294558">
    <property type="component" value="Unassembled WGS sequence"/>
</dbReference>
<dbReference type="InterPro" id="IPR005158">
    <property type="entry name" value="BTAD"/>
</dbReference>
<reference evidence="5 6" key="1">
    <citation type="submission" date="2019-03" db="EMBL/GenBank/DDBJ databases">
        <title>Sequencing the genomes of 1000 actinobacteria strains.</title>
        <authorList>
            <person name="Klenk H.-P."/>
        </authorList>
    </citation>
    <scope>NUCLEOTIDE SEQUENCE [LARGE SCALE GENOMIC DNA]</scope>
    <source>
        <strain evidence="5 6">DSM 18936</strain>
    </source>
</reference>
<dbReference type="PANTHER" id="PTHR47691">
    <property type="entry name" value="REGULATOR-RELATED"/>
    <property type="match status" value="1"/>
</dbReference>
<dbReference type="GO" id="GO:0006355">
    <property type="term" value="P:regulation of DNA-templated transcription"/>
    <property type="evidence" value="ECO:0007669"/>
    <property type="project" value="InterPro"/>
</dbReference>
<evidence type="ECO:0000313" key="5">
    <source>
        <dbReference type="EMBL" id="TDT14618.1"/>
    </source>
</evidence>
<dbReference type="GO" id="GO:0000160">
    <property type="term" value="P:phosphorelay signal transduction system"/>
    <property type="evidence" value="ECO:0007669"/>
    <property type="project" value="InterPro"/>
</dbReference>
<dbReference type="InterPro" id="IPR016032">
    <property type="entry name" value="Sig_transdc_resp-reg_C-effctor"/>
</dbReference>
<dbReference type="CDD" id="cd15831">
    <property type="entry name" value="BTAD"/>
    <property type="match status" value="1"/>
</dbReference>
<dbReference type="SUPFAM" id="SSF52540">
    <property type="entry name" value="P-loop containing nucleoside triphosphate hydrolases"/>
    <property type="match status" value="1"/>
</dbReference>
<evidence type="ECO:0000313" key="6">
    <source>
        <dbReference type="Proteomes" id="UP000294558"/>
    </source>
</evidence>
<dbReference type="Gene3D" id="1.25.40.10">
    <property type="entry name" value="Tetratricopeptide repeat domain"/>
    <property type="match status" value="1"/>
</dbReference>
<dbReference type="GO" id="GO:0003677">
    <property type="term" value="F:DNA binding"/>
    <property type="evidence" value="ECO:0007669"/>
    <property type="project" value="UniProtKB-UniRule"/>
</dbReference>
<dbReference type="EMBL" id="SOAU01000001">
    <property type="protein sequence ID" value="TDT14618.1"/>
    <property type="molecule type" value="Genomic_DNA"/>
</dbReference>
<keyword evidence="6" id="KW-1185">Reference proteome</keyword>
<keyword evidence="2 3" id="KW-0238">DNA-binding</keyword>
<dbReference type="PRINTS" id="PR00364">
    <property type="entry name" value="DISEASERSIST"/>
</dbReference>
<dbReference type="PANTHER" id="PTHR47691:SF3">
    <property type="entry name" value="HTH-TYPE TRANSCRIPTIONAL REGULATOR RV0890C-RELATED"/>
    <property type="match status" value="1"/>
</dbReference>
<evidence type="ECO:0000256" key="2">
    <source>
        <dbReference type="ARBA" id="ARBA00023125"/>
    </source>
</evidence>